<dbReference type="InterPro" id="IPR006318">
    <property type="entry name" value="PTS_EI-like"/>
</dbReference>
<evidence type="ECO:0000256" key="18">
    <source>
        <dbReference type="PIRSR" id="PIRSR000732-1"/>
    </source>
</evidence>
<dbReference type="InterPro" id="IPR036618">
    <property type="entry name" value="PtsI_HPr-bd_sf"/>
</dbReference>
<keyword evidence="10 17" id="KW-0762">Sugar transport</keyword>
<keyword evidence="12 17" id="KW-0598">Phosphotransferase system</keyword>
<comment type="subcellular location">
    <subcellularLocation>
        <location evidence="4 17">Cytoplasm</location>
    </subcellularLocation>
</comment>
<comment type="cofactor">
    <cofactor evidence="2 17 20">
        <name>Mg(2+)</name>
        <dbReference type="ChEBI" id="CHEBI:18420"/>
    </cofactor>
</comment>
<evidence type="ECO:0000256" key="6">
    <source>
        <dbReference type="ARBA" id="ARBA00012232"/>
    </source>
</evidence>
<dbReference type="Gene3D" id="3.20.20.60">
    <property type="entry name" value="Phosphoenolpyruvate-binding domains"/>
    <property type="match status" value="1"/>
</dbReference>
<dbReference type="InterPro" id="IPR015813">
    <property type="entry name" value="Pyrv/PenolPyrv_kinase-like_dom"/>
</dbReference>
<dbReference type="Gene3D" id="1.10.274.10">
    <property type="entry name" value="PtsI, HPr-binding domain"/>
    <property type="match status" value="1"/>
</dbReference>
<dbReference type="EMBL" id="CP061839">
    <property type="protein sequence ID" value="QOW60304.1"/>
    <property type="molecule type" value="Genomic_DNA"/>
</dbReference>
<dbReference type="GO" id="GO:0009401">
    <property type="term" value="P:phosphoenolpyruvate-dependent sugar phosphotransferase system"/>
    <property type="evidence" value="ECO:0007669"/>
    <property type="project" value="UniProtKB-KW"/>
</dbReference>
<keyword evidence="8 17" id="KW-0813">Transport</keyword>
<evidence type="ECO:0000256" key="8">
    <source>
        <dbReference type="ARBA" id="ARBA00022448"/>
    </source>
</evidence>
<proteinExistence type="inferred from homology"/>
<dbReference type="GO" id="GO:0005737">
    <property type="term" value="C:cytoplasm"/>
    <property type="evidence" value="ECO:0007669"/>
    <property type="project" value="UniProtKB-SubCell"/>
</dbReference>
<dbReference type="PANTHER" id="PTHR46244">
    <property type="entry name" value="PHOSPHOENOLPYRUVATE-PROTEIN PHOSPHOTRANSFERASE"/>
    <property type="match status" value="1"/>
</dbReference>
<keyword evidence="15 17" id="KW-0460">Magnesium</keyword>
<dbReference type="GeneID" id="301090992"/>
<dbReference type="RefSeq" id="WP_020966336.1">
    <property type="nucleotide sequence ID" value="NZ_CP045670.1"/>
</dbReference>
<dbReference type="InterPro" id="IPR036637">
    <property type="entry name" value="Phosphohistidine_dom_sf"/>
</dbReference>
<name>A0A7S7AW43_9SPIR</name>
<feature type="binding site" evidence="19">
    <location>
        <position position="341"/>
    </location>
    <ligand>
        <name>phosphoenolpyruvate</name>
        <dbReference type="ChEBI" id="CHEBI:58702"/>
    </ligand>
</feature>
<dbReference type="PIRSF" id="PIRSF000732">
    <property type="entry name" value="PTS_enzyme_I"/>
    <property type="match status" value="1"/>
</dbReference>
<dbReference type="InterPro" id="IPR008279">
    <property type="entry name" value="PEP-util_enz_mobile_dom"/>
</dbReference>
<evidence type="ECO:0000256" key="17">
    <source>
        <dbReference type="PIRNR" id="PIRNR000732"/>
    </source>
</evidence>
<evidence type="ECO:0000256" key="2">
    <source>
        <dbReference type="ARBA" id="ARBA00001946"/>
    </source>
</evidence>
<dbReference type="Proteomes" id="UP000593915">
    <property type="component" value="Chromosome"/>
</dbReference>
<keyword evidence="24" id="KW-0670">Pyruvate</keyword>
<evidence type="ECO:0000256" key="14">
    <source>
        <dbReference type="ARBA" id="ARBA00022777"/>
    </source>
</evidence>
<dbReference type="GO" id="GO:0008965">
    <property type="term" value="F:phosphoenolpyruvate-protein phosphotransferase activity"/>
    <property type="evidence" value="ECO:0007669"/>
    <property type="project" value="UniProtKB-EC"/>
</dbReference>
<feature type="binding site" evidence="19">
    <location>
        <begin position="463"/>
        <end position="464"/>
    </location>
    <ligand>
        <name>phosphoenolpyruvate</name>
        <dbReference type="ChEBI" id="CHEBI:58702"/>
    </ligand>
</feature>
<feature type="domain" description="Phosphotransferase system enzyme I N-terminal" evidence="23">
    <location>
        <begin position="6"/>
        <end position="127"/>
    </location>
</feature>
<accession>A0A7S7AW43</accession>
<evidence type="ECO:0000256" key="20">
    <source>
        <dbReference type="PIRSR" id="PIRSR000732-3"/>
    </source>
</evidence>
<evidence type="ECO:0000256" key="11">
    <source>
        <dbReference type="ARBA" id="ARBA00022679"/>
    </source>
</evidence>
<evidence type="ECO:0000256" key="16">
    <source>
        <dbReference type="ARBA" id="ARBA00033235"/>
    </source>
</evidence>
<evidence type="ECO:0000256" key="15">
    <source>
        <dbReference type="ARBA" id="ARBA00022842"/>
    </source>
</evidence>
<evidence type="ECO:0000256" key="7">
    <source>
        <dbReference type="ARBA" id="ARBA00016544"/>
    </source>
</evidence>
<dbReference type="InterPro" id="IPR008731">
    <property type="entry name" value="PTS_EIN"/>
</dbReference>
<dbReference type="GO" id="GO:0016301">
    <property type="term" value="F:kinase activity"/>
    <property type="evidence" value="ECO:0007669"/>
    <property type="project" value="UniProtKB-KW"/>
</dbReference>
<feature type="domain" description="PEP-utilising enzyme mobile" evidence="21">
    <location>
        <begin position="157"/>
        <end position="229"/>
    </location>
</feature>
<feature type="binding site" evidence="20">
    <location>
        <position position="440"/>
    </location>
    <ligand>
        <name>Mg(2+)</name>
        <dbReference type="ChEBI" id="CHEBI:18420"/>
    </ligand>
</feature>
<keyword evidence="9 17" id="KW-0963">Cytoplasm</keyword>
<dbReference type="PRINTS" id="PR01736">
    <property type="entry name" value="PHPHTRNFRASE"/>
</dbReference>
<reference evidence="24 25" key="1">
    <citation type="submission" date="2020-09" db="EMBL/GenBank/DDBJ databases">
        <title>Characterization of Treponema spp. from bovine digital dermatitis in Korea.</title>
        <authorList>
            <person name="Espiritu H.M."/>
            <person name="Cho Y.I."/>
            <person name="Mamuad L."/>
        </authorList>
    </citation>
    <scope>NUCLEOTIDE SEQUENCE [LARGE SCALE GENOMIC DNA]</scope>
    <source>
        <strain evidence="24 25">KS1</strain>
    </source>
</reference>
<keyword evidence="14 17" id="KW-0418">Kinase</keyword>
<dbReference type="InterPro" id="IPR040442">
    <property type="entry name" value="Pyrv_kinase-like_dom_sf"/>
</dbReference>
<feature type="binding site" evidence="19">
    <location>
        <position position="305"/>
    </location>
    <ligand>
        <name>phosphoenolpyruvate</name>
        <dbReference type="ChEBI" id="CHEBI:58702"/>
    </ligand>
</feature>
<sequence length="584" mass="64936">MKKLTGFIASDGLAAGPLYCITELPETVILSYKISDKEVIAHKNRLIDAVNTAKSELEQLVSNTQSDKTGKDIIDTHIMMLSDTMFLDSIFAELEKSKLNIEYILKNKVEETANMLKNSGDKYLAERADDIRDAFDSVFAHLLLTRGSNNSRFEKVPEGSIIAAKLIKASEALLVKNAGIAGIIMEEGGITSHIAIMARAWDIPMLVGVKGCMDFARFNMPAALDADNGFVLFNPPASEIAEYKKRIEKRNEEIRLFLSAQQNYTERLSITTSDGVKVSVNANIAFPEEIENKFVTISNGIGLFRSEFLFLEDGKIPEEDKQFEAYKKVVKVMEKKPVVIRTFDVGADKMLGEQESLGEKNPLLGWRAIRYCLERREIFKTQIRAILRAGAFGNVYILIPMISTAEEIIEVKKIIKECEAECSANGHLNAKYTGLGIMIEVPSAAIAADLYAPLIDFMSIGTNDLIQYTMAADRENTKVSSLANYFEPAVLRLIKHVIDSQKFIEDQRGHLVSMCGEMASNEEAAFLLLGMGLRHFSMPAGKILKMQKFMENVNVKAAEKLYESIKSLNSAKEIKTAVCKAMAN</sequence>
<comment type="function">
    <text evidence="3 17">General (non sugar-specific) component of the phosphoenolpyruvate-dependent sugar phosphotransferase system (sugar PTS). This major carbohydrate active-transport system catalyzes the phosphorylation of incoming sugar substrates concomitantly with their translocation across the cell membrane. Enzyme I transfers the phosphoryl group from phosphoenolpyruvate (PEP) to the phosphoryl carrier protein (HPr).</text>
</comment>
<evidence type="ECO:0000256" key="3">
    <source>
        <dbReference type="ARBA" id="ARBA00002728"/>
    </source>
</evidence>
<evidence type="ECO:0000256" key="19">
    <source>
        <dbReference type="PIRSR" id="PIRSR000732-2"/>
    </source>
</evidence>
<feature type="active site" description="Tele-phosphohistidine intermediate" evidence="18">
    <location>
        <position position="193"/>
    </location>
</feature>
<dbReference type="Pfam" id="PF02896">
    <property type="entry name" value="PEP-utilizers_C"/>
    <property type="match status" value="1"/>
</dbReference>
<evidence type="ECO:0000256" key="12">
    <source>
        <dbReference type="ARBA" id="ARBA00022683"/>
    </source>
</evidence>
<dbReference type="Gene3D" id="3.50.30.10">
    <property type="entry name" value="Phosphohistidine domain"/>
    <property type="match status" value="1"/>
</dbReference>
<evidence type="ECO:0000256" key="4">
    <source>
        <dbReference type="ARBA" id="ARBA00004496"/>
    </source>
</evidence>
<dbReference type="AlphaFoldDB" id="A0A7S7AW43"/>
<comment type="catalytic activity">
    <reaction evidence="1 17">
        <text>L-histidyl-[protein] + phosphoenolpyruvate = N(pros)-phospho-L-histidyl-[protein] + pyruvate</text>
        <dbReference type="Rhea" id="RHEA:23880"/>
        <dbReference type="Rhea" id="RHEA-COMP:9745"/>
        <dbReference type="Rhea" id="RHEA-COMP:9746"/>
        <dbReference type="ChEBI" id="CHEBI:15361"/>
        <dbReference type="ChEBI" id="CHEBI:29979"/>
        <dbReference type="ChEBI" id="CHEBI:58702"/>
        <dbReference type="ChEBI" id="CHEBI:64837"/>
        <dbReference type="EC" id="2.7.3.9"/>
    </reaction>
</comment>
<dbReference type="SUPFAM" id="SSF47831">
    <property type="entry name" value="Enzyme I of the PEP:sugar phosphotransferase system HPr-binding (sub)domain"/>
    <property type="match status" value="1"/>
</dbReference>
<evidence type="ECO:0000259" key="23">
    <source>
        <dbReference type="Pfam" id="PF05524"/>
    </source>
</evidence>
<evidence type="ECO:0000256" key="9">
    <source>
        <dbReference type="ARBA" id="ARBA00022490"/>
    </source>
</evidence>
<dbReference type="InterPro" id="IPR024692">
    <property type="entry name" value="PTS_EI"/>
</dbReference>
<dbReference type="InterPro" id="IPR000121">
    <property type="entry name" value="PEP_util_C"/>
</dbReference>
<evidence type="ECO:0000259" key="21">
    <source>
        <dbReference type="Pfam" id="PF00391"/>
    </source>
</evidence>
<feature type="binding site" evidence="19">
    <location>
        <position position="474"/>
    </location>
    <ligand>
        <name>phosphoenolpyruvate</name>
        <dbReference type="ChEBI" id="CHEBI:58702"/>
    </ligand>
</feature>
<keyword evidence="13 17" id="KW-0479">Metal-binding</keyword>
<organism evidence="24 25">
    <name type="scientific">Treponema pedis</name>
    <dbReference type="NCBI Taxonomy" id="409322"/>
    <lineage>
        <taxon>Bacteria</taxon>
        <taxon>Pseudomonadati</taxon>
        <taxon>Spirochaetota</taxon>
        <taxon>Spirochaetia</taxon>
        <taxon>Spirochaetales</taxon>
        <taxon>Treponemataceae</taxon>
        <taxon>Treponema</taxon>
    </lineage>
</organism>
<evidence type="ECO:0000256" key="13">
    <source>
        <dbReference type="ARBA" id="ARBA00022723"/>
    </source>
</evidence>
<dbReference type="InterPro" id="IPR023151">
    <property type="entry name" value="PEP_util_CS"/>
</dbReference>
<evidence type="ECO:0000256" key="5">
    <source>
        <dbReference type="ARBA" id="ARBA00007837"/>
    </source>
</evidence>
<evidence type="ECO:0000313" key="24">
    <source>
        <dbReference type="EMBL" id="QOW60304.1"/>
    </source>
</evidence>
<dbReference type="InterPro" id="IPR050499">
    <property type="entry name" value="PEP-utilizing_PTS_enzyme"/>
</dbReference>
<keyword evidence="11 17" id="KW-0808">Transferase</keyword>
<protein>
    <recommendedName>
        <fullName evidence="7 17">Phosphoenolpyruvate-protein phosphotransferase</fullName>
        <ecNumber evidence="6 17">2.7.3.9</ecNumber>
    </recommendedName>
    <alternativeName>
        <fullName evidence="16 17">Phosphotransferase system, enzyme I</fullName>
    </alternativeName>
</protein>
<feature type="active site" description="Proton donor" evidence="18">
    <location>
        <position position="515"/>
    </location>
</feature>
<dbReference type="GO" id="GO:0046872">
    <property type="term" value="F:metal ion binding"/>
    <property type="evidence" value="ECO:0007669"/>
    <property type="project" value="UniProtKB-KW"/>
</dbReference>
<comment type="similarity">
    <text evidence="5 17">Belongs to the PEP-utilizing enzyme family.</text>
</comment>
<dbReference type="EC" id="2.7.3.9" evidence="6 17"/>
<evidence type="ECO:0000256" key="1">
    <source>
        <dbReference type="ARBA" id="ARBA00000683"/>
    </source>
</evidence>
<dbReference type="Pfam" id="PF00391">
    <property type="entry name" value="PEP-utilizers"/>
    <property type="match status" value="1"/>
</dbReference>
<dbReference type="PROSITE" id="PS00742">
    <property type="entry name" value="PEP_ENZYMES_2"/>
    <property type="match status" value="1"/>
</dbReference>
<dbReference type="SUPFAM" id="SSF52009">
    <property type="entry name" value="Phosphohistidine domain"/>
    <property type="match status" value="1"/>
</dbReference>
<dbReference type="Pfam" id="PF05524">
    <property type="entry name" value="PEP-utilisers_N"/>
    <property type="match status" value="1"/>
</dbReference>
<dbReference type="PANTHER" id="PTHR46244:SF3">
    <property type="entry name" value="PHOSPHOENOLPYRUVATE-PROTEIN PHOSPHOTRANSFERASE"/>
    <property type="match status" value="1"/>
</dbReference>
<feature type="binding site" evidence="20">
    <location>
        <position position="464"/>
    </location>
    <ligand>
        <name>Mg(2+)</name>
        <dbReference type="ChEBI" id="CHEBI:18420"/>
    </ligand>
</feature>
<evidence type="ECO:0000256" key="10">
    <source>
        <dbReference type="ARBA" id="ARBA00022597"/>
    </source>
</evidence>
<dbReference type="SUPFAM" id="SSF51621">
    <property type="entry name" value="Phosphoenolpyruvate/pyruvate domain"/>
    <property type="match status" value="1"/>
</dbReference>
<evidence type="ECO:0000259" key="22">
    <source>
        <dbReference type="Pfam" id="PF02896"/>
    </source>
</evidence>
<gene>
    <name evidence="24" type="primary">ptsP</name>
    <name evidence="24" type="ORF">IFE08_10805</name>
</gene>
<feature type="domain" description="PEP-utilising enzyme C-terminal" evidence="22">
    <location>
        <begin position="260"/>
        <end position="554"/>
    </location>
</feature>
<dbReference type="NCBIfam" id="TIGR01417">
    <property type="entry name" value="PTS_I_fam"/>
    <property type="match status" value="1"/>
</dbReference>
<evidence type="ECO:0000313" key="25">
    <source>
        <dbReference type="Proteomes" id="UP000593915"/>
    </source>
</evidence>